<dbReference type="Proteomes" id="UP000307507">
    <property type="component" value="Unassembled WGS sequence"/>
</dbReference>
<comment type="subcellular location">
    <subcellularLocation>
        <location evidence="1">Cell envelope</location>
    </subcellularLocation>
</comment>
<keyword evidence="5" id="KW-0732">Signal</keyword>
<organism evidence="7 8">
    <name type="scientific">Flavobacterium supellecticarium</name>
    <dbReference type="NCBI Taxonomy" id="2565924"/>
    <lineage>
        <taxon>Bacteria</taxon>
        <taxon>Pseudomonadati</taxon>
        <taxon>Bacteroidota</taxon>
        <taxon>Flavobacteriia</taxon>
        <taxon>Flavobacteriales</taxon>
        <taxon>Flavobacteriaceae</taxon>
        <taxon>Flavobacterium</taxon>
    </lineage>
</organism>
<dbReference type="InterPro" id="IPR000866">
    <property type="entry name" value="AhpC/TSA"/>
</dbReference>
<name>A0A4V3W8Z8_9FLAO</name>
<reference evidence="7 8" key="1">
    <citation type="submission" date="2019-04" db="EMBL/GenBank/DDBJ databases">
        <title>Flavobacterium sp. nov. isolated from construction timber.</title>
        <authorList>
            <person name="Lin S.-Y."/>
            <person name="Chang C.-T."/>
            <person name="Young C.-C."/>
        </authorList>
    </citation>
    <scope>NUCLEOTIDE SEQUENCE [LARGE SCALE GENOMIC DNA]</scope>
    <source>
        <strain evidence="7 8">CC-CTC003</strain>
    </source>
</reference>
<evidence type="ECO:0000256" key="5">
    <source>
        <dbReference type="SAM" id="SignalP"/>
    </source>
</evidence>
<gene>
    <name evidence="7" type="ORF">E6C50_03115</name>
</gene>
<keyword evidence="4" id="KW-0676">Redox-active center</keyword>
<evidence type="ECO:0000256" key="4">
    <source>
        <dbReference type="ARBA" id="ARBA00023284"/>
    </source>
</evidence>
<dbReference type="PROSITE" id="PS51352">
    <property type="entry name" value="THIOREDOXIN_2"/>
    <property type="match status" value="1"/>
</dbReference>
<dbReference type="OrthoDB" id="743079at2"/>
<proteinExistence type="predicted"/>
<dbReference type="RefSeq" id="WP_136401729.1">
    <property type="nucleotide sequence ID" value="NZ_SSNZ01000001.1"/>
</dbReference>
<feature type="domain" description="Thioredoxin" evidence="6">
    <location>
        <begin position="311"/>
        <end position="455"/>
    </location>
</feature>
<evidence type="ECO:0000256" key="2">
    <source>
        <dbReference type="ARBA" id="ARBA00022748"/>
    </source>
</evidence>
<accession>A0A4V3W8Z8</accession>
<keyword evidence="8" id="KW-1185">Reference proteome</keyword>
<dbReference type="EMBL" id="SSNZ01000001">
    <property type="protein sequence ID" value="THF53206.1"/>
    <property type="molecule type" value="Genomic_DNA"/>
</dbReference>
<dbReference type="InterPro" id="IPR036249">
    <property type="entry name" value="Thioredoxin-like_sf"/>
</dbReference>
<dbReference type="CDD" id="cd02966">
    <property type="entry name" value="TlpA_like_family"/>
    <property type="match status" value="1"/>
</dbReference>
<evidence type="ECO:0000259" key="6">
    <source>
        <dbReference type="PROSITE" id="PS51352"/>
    </source>
</evidence>
<comment type="caution">
    <text evidence="7">The sequence shown here is derived from an EMBL/GenBank/DDBJ whole genome shotgun (WGS) entry which is preliminary data.</text>
</comment>
<dbReference type="InterPro" id="IPR013766">
    <property type="entry name" value="Thioredoxin_domain"/>
</dbReference>
<dbReference type="Pfam" id="PF00578">
    <property type="entry name" value="AhpC-TSA"/>
    <property type="match status" value="1"/>
</dbReference>
<dbReference type="SUPFAM" id="SSF52833">
    <property type="entry name" value="Thioredoxin-like"/>
    <property type="match status" value="1"/>
</dbReference>
<evidence type="ECO:0000313" key="7">
    <source>
        <dbReference type="EMBL" id="THF53206.1"/>
    </source>
</evidence>
<keyword evidence="2" id="KW-0201">Cytochrome c-type biogenesis</keyword>
<evidence type="ECO:0000313" key="8">
    <source>
        <dbReference type="Proteomes" id="UP000307507"/>
    </source>
</evidence>
<dbReference type="PANTHER" id="PTHR42852:SF6">
    <property type="entry name" value="THIOL:DISULFIDE INTERCHANGE PROTEIN DSBE"/>
    <property type="match status" value="1"/>
</dbReference>
<feature type="chain" id="PRO_5020669312" evidence="5">
    <location>
        <begin position="20"/>
        <end position="455"/>
    </location>
</feature>
<feature type="signal peptide" evidence="5">
    <location>
        <begin position="1"/>
        <end position="19"/>
    </location>
</feature>
<dbReference type="GO" id="GO:0030313">
    <property type="term" value="C:cell envelope"/>
    <property type="evidence" value="ECO:0007669"/>
    <property type="project" value="UniProtKB-SubCell"/>
</dbReference>
<dbReference type="Gene3D" id="3.40.30.10">
    <property type="entry name" value="Glutaredoxin"/>
    <property type="match status" value="1"/>
</dbReference>
<dbReference type="GO" id="GO:0017004">
    <property type="term" value="P:cytochrome complex assembly"/>
    <property type="evidence" value="ECO:0007669"/>
    <property type="project" value="UniProtKB-KW"/>
</dbReference>
<evidence type="ECO:0000256" key="3">
    <source>
        <dbReference type="ARBA" id="ARBA00023157"/>
    </source>
</evidence>
<evidence type="ECO:0000256" key="1">
    <source>
        <dbReference type="ARBA" id="ARBA00004196"/>
    </source>
</evidence>
<protein>
    <submittedName>
        <fullName evidence="7">TlpA family protein disulfide reductase</fullName>
    </submittedName>
</protein>
<dbReference type="GO" id="GO:0016209">
    <property type="term" value="F:antioxidant activity"/>
    <property type="evidence" value="ECO:0007669"/>
    <property type="project" value="InterPro"/>
</dbReference>
<dbReference type="GO" id="GO:0016491">
    <property type="term" value="F:oxidoreductase activity"/>
    <property type="evidence" value="ECO:0007669"/>
    <property type="project" value="InterPro"/>
</dbReference>
<dbReference type="AlphaFoldDB" id="A0A4V3W8Z8"/>
<keyword evidence="3" id="KW-1015">Disulfide bond</keyword>
<dbReference type="InterPro" id="IPR050553">
    <property type="entry name" value="Thioredoxin_ResA/DsbE_sf"/>
</dbReference>
<dbReference type="PANTHER" id="PTHR42852">
    <property type="entry name" value="THIOL:DISULFIDE INTERCHANGE PROTEIN DSBE"/>
    <property type="match status" value="1"/>
</dbReference>
<sequence length="455" mass="51671">MKNTLYLLMLLVLSSFALPAETITISGKISNTEEKKIKIKGESFYKEITLKSDGSFSETFPISYSGSYTLSTKNNRAALYLAKGTKLNITADDANFNPSLAFSGNGSVENQYLVKKSQLVNSMLGNPQTFYSQDETTYLNKNKALKNAVLGLYNSTKFTDAGFKKNEQKSIDYFEQLLLLNYPAYHAHYAKKENFKPSESFPKFDTTLDMDSDTDFLFSNPYKQLIAARFNQKVSENSANMTEKELSDRILTEIKKIKSPNIKNSFLQNLGYQIRAGNTESETLYKEIMALSTDTKFKEDLTEKFNKIKGLIPGKPSPKFNYENYKGGQTSLDNLKGKFVYIDVWATWCGPCRQEIPHLQKVEEQYHGKNIEFVSISIDAKKDYDKWKKLVDEKKLGGIQLFADNDWSSQFIKEYGIESIPRFILVDPNGNIVTADAPRPSDPQLTELFTKQGVQ</sequence>